<evidence type="ECO:0000313" key="1">
    <source>
        <dbReference type="EMBL" id="AHB48305.1"/>
    </source>
</evidence>
<dbReference type="KEGG" id="hni:W911_07710"/>
<dbReference type="EMBL" id="CP006912">
    <property type="protein sequence ID" value="AHB48305.1"/>
    <property type="molecule type" value="Genomic_DNA"/>
</dbReference>
<name>V5SE46_9HYPH</name>
<dbReference type="HOGENOM" id="CLU_1882928_0_0_5"/>
<proteinExistence type="predicted"/>
<gene>
    <name evidence="1" type="ORF">W911_07710</name>
</gene>
<dbReference type="AlphaFoldDB" id="V5SE46"/>
<organism evidence="1 2">
    <name type="scientific">Hyphomicrobium nitrativorans NL23</name>
    <dbReference type="NCBI Taxonomy" id="1029756"/>
    <lineage>
        <taxon>Bacteria</taxon>
        <taxon>Pseudomonadati</taxon>
        <taxon>Pseudomonadota</taxon>
        <taxon>Alphaproteobacteria</taxon>
        <taxon>Hyphomicrobiales</taxon>
        <taxon>Hyphomicrobiaceae</taxon>
        <taxon>Hyphomicrobium</taxon>
    </lineage>
</organism>
<dbReference type="PATRIC" id="fig|1029756.8.peg.1612"/>
<accession>V5SE46</accession>
<keyword evidence="2" id="KW-1185">Reference proteome</keyword>
<reference evidence="1 2" key="1">
    <citation type="journal article" date="2014" name="Genome Announc.">
        <title>Complete Genome Sequence of Hyphomicrobium nitrativorans Strain NL23, a Denitrifying Bacterium Isolated from Biofilm of a Methanol-Fed Denitrification System Treating Seawater at the Montreal Biodome.</title>
        <authorList>
            <person name="Martineau C."/>
            <person name="Villeneuve C."/>
            <person name="Mauffrey F."/>
            <person name="Villemur R."/>
        </authorList>
    </citation>
    <scope>NUCLEOTIDE SEQUENCE [LARGE SCALE GENOMIC DNA]</scope>
    <source>
        <strain evidence="1">NL23</strain>
    </source>
</reference>
<dbReference type="STRING" id="1029756.W911_07710"/>
<evidence type="ECO:0000313" key="2">
    <source>
        <dbReference type="Proteomes" id="UP000018542"/>
    </source>
</evidence>
<protein>
    <submittedName>
        <fullName evidence="1">Uncharacterized protein</fullName>
    </submittedName>
</protein>
<sequence>MEMSVLHAIASAANFALVAGLLALGACTLGACAMSSPQIGTRAGLGCVDDSPACIDQRQATLRHMVNDRSRSWVHESPTPEAYASGVRLFAYKSKKKELTCDELRRGKLEADTARSSLNSVGDRLTPAQVSRSVMLAGEVGRELEREFNRRCKRG</sequence>
<dbReference type="Proteomes" id="UP000018542">
    <property type="component" value="Chromosome"/>
</dbReference>